<dbReference type="InterPro" id="IPR036291">
    <property type="entry name" value="NAD(P)-bd_dom_sf"/>
</dbReference>
<dbReference type="EMBL" id="PKMI01000008">
    <property type="protein sequence ID" value="RBA20522.1"/>
    <property type="molecule type" value="Genomic_DNA"/>
</dbReference>
<protein>
    <recommendedName>
        <fullName evidence="3">D-xylose 1-dehydrogenase (NADP(+), D-xylono-1,5-lactone-forming)</fullName>
        <ecNumber evidence="3">1.1.1.179</ecNumber>
    </recommendedName>
    <alternativeName>
        <fullName evidence="4">D-xylose-NADP dehydrogenase</fullName>
    </alternativeName>
</protein>
<reference evidence="9 10" key="1">
    <citation type="submission" date="2017-12" db="EMBL/GenBank/DDBJ databases">
        <title>Genome sequence of the mycotoxigenic crop pathogen Fusarium proliferatum, strain ITEM 2341 from Date Palm.</title>
        <authorList>
            <person name="Almiman B.F."/>
            <person name="Shittu T.A."/>
            <person name="Muthumeenakshi S."/>
            <person name="Baroncelli R."/>
            <person name="Sreenivasaprasada S."/>
        </authorList>
    </citation>
    <scope>NUCLEOTIDE SEQUENCE [LARGE SCALE GENOMIC DNA]</scope>
    <source>
        <strain evidence="9 10">ITEM 2341</strain>
    </source>
</reference>
<dbReference type="InterPro" id="IPR055170">
    <property type="entry name" value="GFO_IDH_MocA-like_dom"/>
</dbReference>
<comment type="caution">
    <text evidence="9">The sequence shown here is derived from an EMBL/GenBank/DDBJ whole genome shotgun (WGS) entry which is preliminary data.</text>
</comment>
<dbReference type="GO" id="GO:0047837">
    <property type="term" value="F:D-xylose 1-dehydrogenase (NADP+) activity"/>
    <property type="evidence" value="ECO:0007669"/>
    <property type="project" value="UniProtKB-EC"/>
</dbReference>
<feature type="domain" description="Gfo/Idh/MocA-like oxidoreductase N-terminal" evidence="6">
    <location>
        <begin position="11"/>
        <end position="140"/>
    </location>
</feature>
<evidence type="ECO:0000259" key="7">
    <source>
        <dbReference type="Pfam" id="PF01636"/>
    </source>
</evidence>
<dbReference type="SUPFAM" id="SSF51735">
    <property type="entry name" value="NAD(P)-binding Rossmann-fold domains"/>
    <property type="match status" value="1"/>
</dbReference>
<evidence type="ECO:0000256" key="3">
    <source>
        <dbReference type="ARBA" id="ARBA00038984"/>
    </source>
</evidence>
<feature type="domain" description="GFO/IDH/MocA-like oxidoreductase" evidence="8">
    <location>
        <begin position="156"/>
        <end position="282"/>
    </location>
</feature>
<evidence type="ECO:0000256" key="4">
    <source>
        <dbReference type="ARBA" id="ARBA00042988"/>
    </source>
</evidence>
<dbReference type="SUPFAM" id="SSF55347">
    <property type="entry name" value="Glyceraldehyde-3-phosphate dehydrogenase-like, C-terminal domain"/>
    <property type="match status" value="1"/>
</dbReference>
<dbReference type="GO" id="GO:0000166">
    <property type="term" value="F:nucleotide binding"/>
    <property type="evidence" value="ECO:0007669"/>
    <property type="project" value="InterPro"/>
</dbReference>
<dbReference type="AlphaFoldDB" id="A0A365NIN1"/>
<dbReference type="PANTHER" id="PTHR22604:SF105">
    <property type="entry name" value="TRANS-1,2-DIHYDROBENZENE-1,2-DIOL DEHYDROGENASE"/>
    <property type="match status" value="1"/>
</dbReference>
<evidence type="ECO:0000256" key="1">
    <source>
        <dbReference type="ARBA" id="ARBA00010928"/>
    </source>
</evidence>
<accession>A0A365NIN1</accession>
<dbReference type="Pfam" id="PF01636">
    <property type="entry name" value="APH"/>
    <property type="match status" value="1"/>
</dbReference>
<dbReference type="InterPro" id="IPR000683">
    <property type="entry name" value="Gfo/Idh/MocA-like_OxRdtase_N"/>
</dbReference>
<dbReference type="Gene3D" id="3.40.50.720">
    <property type="entry name" value="NAD(P)-binding Rossmann-like Domain"/>
    <property type="match status" value="1"/>
</dbReference>
<dbReference type="Gene3D" id="3.90.1200.10">
    <property type="match status" value="1"/>
</dbReference>
<evidence type="ECO:0000313" key="10">
    <source>
        <dbReference type="Proteomes" id="UP000251714"/>
    </source>
</evidence>
<dbReference type="Pfam" id="PF01408">
    <property type="entry name" value="GFO_IDH_MocA"/>
    <property type="match status" value="1"/>
</dbReference>
<keyword evidence="2" id="KW-0560">Oxidoreductase</keyword>
<dbReference type="Pfam" id="PF22725">
    <property type="entry name" value="GFO_IDH_MocA_C3"/>
    <property type="match status" value="1"/>
</dbReference>
<dbReference type="InterPro" id="IPR050984">
    <property type="entry name" value="Gfo/Idh/MocA_domain"/>
</dbReference>
<feature type="domain" description="Aminoglycoside phosphotransferase" evidence="7">
    <location>
        <begin position="329"/>
        <end position="587"/>
    </location>
</feature>
<sequence length="707" mass="79524">MASSADSLPHLRWGILGTGWVSSMFLRDLLTTRPDAKAAHAITAIGSSSIEKGTLFVEKLWEKVPDKPKPQVYADYQGVYDDPNVDIVYIGTPHSLHRKNCLDAIAAGKHILCEKPFTINAKEAKDIVDAARQKGVFVMEAAWVRFCSLFEALHEEIIVKKSIGEVQRLSIDFGNKFDLSSLPDNHRLKDPALGGGALLDIGFYTLTFASIILGDWKAGKDHPKPTKVLSSLDIVDGIDAANTVILEYPSANGGVKTGVCTSSFRYRGPDEFGYIQGTNGSITLFGPAVSVPGGFRVTEGERPGPPAADTRTTRVFNVERHEGTDNVHIKHFAEGCFNKLYEVQVNDQAPLLLRVALPVDPQNKTMSEVATIQWVSTITDLPIPKVIHYDASRGSLVTYEWILMSKLPGARMQDTWRHLTLPQKTDTVRQIASFISSLFREKFTSIGNICPPVYASELPRPGPIVSTCFFYGFINKSDIDRGPFRNSSEWFAARLEATKRNATATMAKWCGKEDLNCDAVKEIDDAARTFGMAERLLHLVQRIFPFHAETETTVLYHDDLHGNNILVDDTGNITGIVDWECVSIVPLWKACGIPQFLFEQPRWTEPDRRRYRHDADGDMSELYYKHLHQYETTRLREVFLGEMERLDSRWMDIHKKTQLLREFDFAVQFCDDVAVLKHIIQWAEAVEAGGDVPRMWDLLWANAVKWY</sequence>
<evidence type="ECO:0000259" key="6">
    <source>
        <dbReference type="Pfam" id="PF01408"/>
    </source>
</evidence>
<organism evidence="9 10">
    <name type="scientific">Gibberella intermedia</name>
    <name type="common">Bulb rot disease fungus</name>
    <name type="synonym">Fusarium proliferatum</name>
    <dbReference type="NCBI Taxonomy" id="948311"/>
    <lineage>
        <taxon>Eukaryota</taxon>
        <taxon>Fungi</taxon>
        <taxon>Dikarya</taxon>
        <taxon>Ascomycota</taxon>
        <taxon>Pezizomycotina</taxon>
        <taxon>Sordariomycetes</taxon>
        <taxon>Hypocreomycetidae</taxon>
        <taxon>Hypocreales</taxon>
        <taxon>Nectriaceae</taxon>
        <taxon>Fusarium</taxon>
        <taxon>Fusarium fujikuroi species complex</taxon>
    </lineage>
</organism>
<comment type="similarity">
    <text evidence="1">Belongs to the Gfo/Idh/MocA family.</text>
</comment>
<evidence type="ECO:0000259" key="8">
    <source>
        <dbReference type="Pfam" id="PF22725"/>
    </source>
</evidence>
<dbReference type="Gene3D" id="3.30.360.10">
    <property type="entry name" value="Dihydrodipicolinate Reductase, domain 2"/>
    <property type="match status" value="1"/>
</dbReference>
<dbReference type="PANTHER" id="PTHR22604">
    <property type="entry name" value="OXIDOREDUCTASES"/>
    <property type="match status" value="1"/>
</dbReference>
<evidence type="ECO:0000313" key="9">
    <source>
        <dbReference type="EMBL" id="RBA20522.1"/>
    </source>
</evidence>
<evidence type="ECO:0000256" key="2">
    <source>
        <dbReference type="ARBA" id="ARBA00023002"/>
    </source>
</evidence>
<gene>
    <name evidence="9" type="ORF">FPRO05_07969</name>
</gene>
<dbReference type="Proteomes" id="UP000251714">
    <property type="component" value="Unassembled WGS sequence"/>
</dbReference>
<comment type="catalytic activity">
    <reaction evidence="5">
        <text>D-xylose + NADP(+) = D-xylono-1,5-lactone + NADPH + H(+)</text>
        <dbReference type="Rhea" id="RHEA:22000"/>
        <dbReference type="ChEBI" id="CHEBI:15378"/>
        <dbReference type="ChEBI" id="CHEBI:15867"/>
        <dbReference type="ChEBI" id="CHEBI:53455"/>
        <dbReference type="ChEBI" id="CHEBI:57783"/>
        <dbReference type="ChEBI" id="CHEBI:58349"/>
        <dbReference type="EC" id="1.1.1.179"/>
    </reaction>
</comment>
<dbReference type="EC" id="1.1.1.179" evidence="3"/>
<dbReference type="SUPFAM" id="SSF56112">
    <property type="entry name" value="Protein kinase-like (PK-like)"/>
    <property type="match status" value="1"/>
</dbReference>
<dbReference type="InterPro" id="IPR011009">
    <property type="entry name" value="Kinase-like_dom_sf"/>
</dbReference>
<name>A0A365NIN1_GIBIN</name>
<proteinExistence type="inferred from homology"/>
<evidence type="ECO:0000256" key="5">
    <source>
        <dbReference type="ARBA" id="ARBA00049233"/>
    </source>
</evidence>
<dbReference type="InterPro" id="IPR002575">
    <property type="entry name" value="Aminoglycoside_PTrfase"/>
</dbReference>